<dbReference type="InterPro" id="IPR001660">
    <property type="entry name" value="SAM"/>
</dbReference>
<feature type="compositionally biased region" description="Basic and acidic residues" evidence="5">
    <location>
        <begin position="414"/>
        <end position="448"/>
    </location>
</feature>
<dbReference type="EMBL" id="JH992990">
    <property type="protein sequence ID" value="EKX47462.1"/>
    <property type="molecule type" value="Genomic_DNA"/>
</dbReference>
<dbReference type="KEGG" id="gtt:GUITHDRAFT_106902"/>
<dbReference type="Proteomes" id="UP000011087">
    <property type="component" value="Unassembled WGS sequence"/>
</dbReference>
<accession>L1JGL5</accession>
<dbReference type="CDD" id="cd06782">
    <property type="entry name" value="cpPDZ_CPP-like"/>
    <property type="match status" value="1"/>
</dbReference>
<feature type="region of interest" description="Disordered" evidence="5">
    <location>
        <begin position="412"/>
        <end position="448"/>
    </location>
</feature>
<dbReference type="Pfam" id="PF00536">
    <property type="entry name" value="SAM_1"/>
    <property type="match status" value="1"/>
</dbReference>
<evidence type="ECO:0000259" key="7">
    <source>
        <dbReference type="PROSITE" id="PS50106"/>
    </source>
</evidence>
<dbReference type="SUPFAM" id="SSF50156">
    <property type="entry name" value="PDZ domain-like"/>
    <property type="match status" value="1"/>
</dbReference>
<dbReference type="Pfam" id="PF17820">
    <property type="entry name" value="PDZ_6"/>
    <property type="match status" value="1"/>
</dbReference>
<dbReference type="GeneID" id="17304125"/>
<feature type="compositionally biased region" description="Low complexity" evidence="5">
    <location>
        <begin position="498"/>
        <end position="547"/>
    </location>
</feature>
<dbReference type="InterPro" id="IPR013761">
    <property type="entry name" value="SAM/pointed_sf"/>
</dbReference>
<dbReference type="HOGENOM" id="CLU_440373_0_0_1"/>
<dbReference type="GO" id="GO:0035091">
    <property type="term" value="F:phosphatidylinositol binding"/>
    <property type="evidence" value="ECO:0007669"/>
    <property type="project" value="InterPro"/>
</dbReference>
<feature type="domain" description="PDZ" evidence="7">
    <location>
        <begin position="289"/>
        <end position="355"/>
    </location>
</feature>
<proteinExistence type="predicted"/>
<dbReference type="SMART" id="SM00312">
    <property type="entry name" value="PX"/>
    <property type="match status" value="1"/>
</dbReference>
<dbReference type="eggNOG" id="KOG3678">
    <property type="taxonomic scope" value="Eukaryota"/>
</dbReference>
<dbReference type="CDD" id="cd06093">
    <property type="entry name" value="PX_domain"/>
    <property type="match status" value="1"/>
</dbReference>
<dbReference type="GO" id="GO:0035591">
    <property type="term" value="F:signaling adaptor activity"/>
    <property type="evidence" value="ECO:0007669"/>
    <property type="project" value="InterPro"/>
</dbReference>
<evidence type="ECO:0000256" key="4">
    <source>
        <dbReference type="ARBA" id="ARBA00022801"/>
    </source>
</evidence>
<feature type="region of interest" description="Disordered" evidence="5">
    <location>
        <begin position="218"/>
        <end position="252"/>
    </location>
</feature>
<evidence type="ECO:0000259" key="8">
    <source>
        <dbReference type="PROSITE" id="PS50195"/>
    </source>
</evidence>
<dbReference type="Gene3D" id="1.10.150.50">
    <property type="entry name" value="Transcription Factor, Ets-1"/>
    <property type="match status" value="1"/>
</dbReference>
<dbReference type="GO" id="GO:0034128">
    <property type="term" value="P:negative regulation of MyD88-independent toll-like receptor signaling pathway"/>
    <property type="evidence" value="ECO:0007669"/>
    <property type="project" value="InterPro"/>
</dbReference>
<dbReference type="PaxDb" id="55529-EKX47462"/>
<comment type="subcellular location">
    <subcellularLocation>
        <location evidence="1">Cytoplasm</location>
    </subcellularLocation>
</comment>
<evidence type="ECO:0000259" key="6">
    <source>
        <dbReference type="PROSITE" id="PS50105"/>
    </source>
</evidence>
<feature type="compositionally biased region" description="Basic and acidic residues" evidence="5">
    <location>
        <begin position="235"/>
        <end position="252"/>
    </location>
</feature>
<dbReference type="PROSITE" id="PS50105">
    <property type="entry name" value="SAM_DOMAIN"/>
    <property type="match status" value="1"/>
</dbReference>
<keyword evidence="11" id="KW-1185">Reference proteome</keyword>
<feature type="domain" description="SAM" evidence="6">
    <location>
        <begin position="555"/>
        <end position="619"/>
    </location>
</feature>
<evidence type="ECO:0000256" key="1">
    <source>
        <dbReference type="ARBA" id="ARBA00004496"/>
    </source>
</evidence>
<evidence type="ECO:0000313" key="10">
    <source>
        <dbReference type="EnsemblProtists" id="EKX47462"/>
    </source>
</evidence>
<dbReference type="PROSITE" id="PS50195">
    <property type="entry name" value="PX"/>
    <property type="match status" value="1"/>
</dbReference>
<dbReference type="PANTHER" id="PTHR22998">
    <property type="entry name" value="SARM1"/>
    <property type="match status" value="1"/>
</dbReference>
<dbReference type="Gene3D" id="3.30.1520.10">
    <property type="entry name" value="Phox-like domain"/>
    <property type="match status" value="1"/>
</dbReference>
<gene>
    <name evidence="9" type="ORF">GUITHDRAFT_106902</name>
</gene>
<reference evidence="10" key="3">
    <citation type="submission" date="2016-03" db="UniProtKB">
        <authorList>
            <consortium name="EnsemblProtists"/>
        </authorList>
    </citation>
    <scope>IDENTIFICATION</scope>
</reference>
<organism evidence="9">
    <name type="scientific">Guillardia theta (strain CCMP2712)</name>
    <name type="common">Cryptophyte</name>
    <dbReference type="NCBI Taxonomy" id="905079"/>
    <lineage>
        <taxon>Eukaryota</taxon>
        <taxon>Cryptophyceae</taxon>
        <taxon>Pyrenomonadales</taxon>
        <taxon>Geminigeraceae</taxon>
        <taxon>Guillardia</taxon>
    </lineage>
</organism>
<evidence type="ECO:0008006" key="12">
    <source>
        <dbReference type="Google" id="ProtNLM"/>
    </source>
</evidence>
<evidence type="ECO:0000256" key="2">
    <source>
        <dbReference type="ARBA" id="ARBA00022490"/>
    </source>
</evidence>
<protein>
    <recommendedName>
        <fullName evidence="12">SAM domain-containing protein</fullName>
    </recommendedName>
</protein>
<dbReference type="GO" id="GO:0003953">
    <property type="term" value="F:NAD+ nucleosidase activity"/>
    <property type="evidence" value="ECO:0007669"/>
    <property type="project" value="InterPro"/>
</dbReference>
<feature type="domain" description="PX" evidence="8">
    <location>
        <begin position="25"/>
        <end position="147"/>
    </location>
</feature>
<dbReference type="PANTHER" id="PTHR22998:SF1">
    <property type="entry name" value="NAD(+) HYDROLASE SARM1"/>
    <property type="match status" value="1"/>
</dbReference>
<dbReference type="SUPFAM" id="SSF64268">
    <property type="entry name" value="PX domain"/>
    <property type="match status" value="1"/>
</dbReference>
<dbReference type="GO" id="GO:0048678">
    <property type="term" value="P:response to axon injury"/>
    <property type="evidence" value="ECO:0007669"/>
    <property type="project" value="InterPro"/>
</dbReference>
<dbReference type="InterPro" id="IPR041489">
    <property type="entry name" value="PDZ_6"/>
</dbReference>
<evidence type="ECO:0000256" key="5">
    <source>
        <dbReference type="SAM" id="MobiDB-lite"/>
    </source>
</evidence>
<dbReference type="SMART" id="SM00454">
    <property type="entry name" value="SAM"/>
    <property type="match status" value="1"/>
</dbReference>
<dbReference type="InterPro" id="IPR036034">
    <property type="entry name" value="PDZ_sf"/>
</dbReference>
<dbReference type="SMART" id="SM00228">
    <property type="entry name" value="PDZ"/>
    <property type="match status" value="1"/>
</dbReference>
<keyword evidence="3" id="KW-0677">Repeat</keyword>
<dbReference type="SUPFAM" id="SSF47769">
    <property type="entry name" value="SAM/Pointed domain"/>
    <property type="match status" value="1"/>
</dbReference>
<dbReference type="InterPro" id="IPR036871">
    <property type="entry name" value="PX_dom_sf"/>
</dbReference>
<dbReference type="OrthoDB" id="2157641at2759"/>
<feature type="region of interest" description="Disordered" evidence="5">
    <location>
        <begin position="479"/>
        <end position="547"/>
    </location>
</feature>
<dbReference type="Gene3D" id="2.30.42.10">
    <property type="match status" value="1"/>
</dbReference>
<name>L1JGL5_GUITC</name>
<evidence type="ECO:0000313" key="11">
    <source>
        <dbReference type="Proteomes" id="UP000011087"/>
    </source>
</evidence>
<keyword evidence="4" id="KW-0378">Hydrolase</keyword>
<dbReference type="PROSITE" id="PS50106">
    <property type="entry name" value="PDZ"/>
    <property type="match status" value="1"/>
</dbReference>
<dbReference type="InterPro" id="IPR001683">
    <property type="entry name" value="PX_dom"/>
</dbReference>
<sequence>MQSTGAKEVFLCGSSHPTGGDGIRALHVMSTRATTERDENGSEHKAYNMLCVMRGDNEICWNVKRRFNDFVTLHSRLSRYGQVKAELPAKIPFSMFLNVTRTRETGLHTYINTVLGHCNDKQCTALTKFLQVNKHIHRLYADKAPLEQNSNNHHHGELDLEQERVSRCEEVHSPGVSRQRSRSLPREGNTMIVRGVPRSSLQMQYSRDDMFINSRYRNSADKNGEELEEEMQMARPRESGNGDENARDSYGEVRKPLTKAERICQETLRLQWEILDKIKQRRRANDVVHNDMELSERAGVGLFFIQPENGLCIVDEIVVGSPASKCGKIEIGDVLLKVDGELVDGLSLDDVRKKIVGRAGSLVRLEFERAFVTDYDSEDIESCADEVSAYHVFLARQQLPLGDACDEQVAESSDCGRRGREDPPTVEVEQKSRNGEPASERRVPEPKAMRTCANVGGFSVKSSNARGCFSLHFMQTSDQRAKKSAMNRPQEMNETVSKRLSGGSSSSTQSLSHRSTVLASHSTSSESVLSERGQASPSSGSSEAPAFSSKGVESFSVEEVVNWLAELELKEYCDAFKQNRIDGEMLMELNEHDLLNDFGMKNKYHRRRLLRKLHTSRLCAI</sequence>
<dbReference type="InterPro" id="IPR001478">
    <property type="entry name" value="PDZ"/>
</dbReference>
<dbReference type="RefSeq" id="XP_005834442.1">
    <property type="nucleotide sequence ID" value="XM_005834385.1"/>
</dbReference>
<evidence type="ECO:0000256" key="3">
    <source>
        <dbReference type="ARBA" id="ARBA00022737"/>
    </source>
</evidence>
<dbReference type="AlphaFoldDB" id="L1JGL5"/>
<keyword evidence="2" id="KW-0963">Cytoplasm</keyword>
<dbReference type="Pfam" id="PF00787">
    <property type="entry name" value="PX"/>
    <property type="match status" value="1"/>
</dbReference>
<dbReference type="EnsemblProtists" id="EKX47462">
    <property type="protein sequence ID" value="EKX47462"/>
    <property type="gene ID" value="GUITHDRAFT_106902"/>
</dbReference>
<dbReference type="InterPro" id="IPR039184">
    <property type="entry name" value="SARM1"/>
</dbReference>
<reference evidence="11" key="2">
    <citation type="submission" date="2012-11" db="EMBL/GenBank/DDBJ databases">
        <authorList>
            <person name="Kuo A."/>
            <person name="Curtis B.A."/>
            <person name="Tanifuji G."/>
            <person name="Burki F."/>
            <person name="Gruber A."/>
            <person name="Irimia M."/>
            <person name="Maruyama S."/>
            <person name="Arias M.C."/>
            <person name="Ball S.G."/>
            <person name="Gile G.H."/>
            <person name="Hirakawa Y."/>
            <person name="Hopkins J.F."/>
            <person name="Rensing S.A."/>
            <person name="Schmutz J."/>
            <person name="Symeonidi A."/>
            <person name="Elias M."/>
            <person name="Eveleigh R.J."/>
            <person name="Herman E.K."/>
            <person name="Klute M.J."/>
            <person name="Nakayama T."/>
            <person name="Obornik M."/>
            <person name="Reyes-Prieto A."/>
            <person name="Armbrust E.V."/>
            <person name="Aves S.J."/>
            <person name="Beiko R.G."/>
            <person name="Coutinho P."/>
            <person name="Dacks J.B."/>
            <person name="Durnford D.G."/>
            <person name="Fast N.M."/>
            <person name="Green B.R."/>
            <person name="Grisdale C."/>
            <person name="Hempe F."/>
            <person name="Henrissat B."/>
            <person name="Hoppner M.P."/>
            <person name="Ishida K.-I."/>
            <person name="Kim E."/>
            <person name="Koreny L."/>
            <person name="Kroth P.G."/>
            <person name="Liu Y."/>
            <person name="Malik S.-B."/>
            <person name="Maier U.G."/>
            <person name="McRose D."/>
            <person name="Mock T."/>
            <person name="Neilson J.A."/>
            <person name="Onodera N.T."/>
            <person name="Poole A.M."/>
            <person name="Pritham E.J."/>
            <person name="Richards T.A."/>
            <person name="Rocap G."/>
            <person name="Roy S.W."/>
            <person name="Sarai C."/>
            <person name="Schaack S."/>
            <person name="Shirato S."/>
            <person name="Slamovits C.H."/>
            <person name="Spencer D.F."/>
            <person name="Suzuki S."/>
            <person name="Worden A.Z."/>
            <person name="Zauner S."/>
            <person name="Barry K."/>
            <person name="Bell C."/>
            <person name="Bharti A.K."/>
            <person name="Crow J.A."/>
            <person name="Grimwood J."/>
            <person name="Kramer R."/>
            <person name="Lindquist E."/>
            <person name="Lucas S."/>
            <person name="Salamov A."/>
            <person name="McFadden G.I."/>
            <person name="Lane C.E."/>
            <person name="Keeling P.J."/>
            <person name="Gray M.W."/>
            <person name="Grigoriev I.V."/>
            <person name="Archibald J.M."/>
        </authorList>
    </citation>
    <scope>NUCLEOTIDE SEQUENCE</scope>
    <source>
        <strain evidence="11">CCMP2712</strain>
    </source>
</reference>
<dbReference type="GO" id="GO:0005737">
    <property type="term" value="C:cytoplasm"/>
    <property type="evidence" value="ECO:0007669"/>
    <property type="project" value="UniProtKB-SubCell"/>
</dbReference>
<evidence type="ECO:0000313" key="9">
    <source>
        <dbReference type="EMBL" id="EKX47462.1"/>
    </source>
</evidence>
<reference evidence="9 11" key="1">
    <citation type="journal article" date="2012" name="Nature">
        <title>Algal genomes reveal evolutionary mosaicism and the fate of nucleomorphs.</title>
        <authorList>
            <consortium name="DOE Joint Genome Institute"/>
            <person name="Curtis B.A."/>
            <person name="Tanifuji G."/>
            <person name="Burki F."/>
            <person name="Gruber A."/>
            <person name="Irimia M."/>
            <person name="Maruyama S."/>
            <person name="Arias M.C."/>
            <person name="Ball S.G."/>
            <person name="Gile G.H."/>
            <person name="Hirakawa Y."/>
            <person name="Hopkins J.F."/>
            <person name="Kuo A."/>
            <person name="Rensing S.A."/>
            <person name="Schmutz J."/>
            <person name="Symeonidi A."/>
            <person name="Elias M."/>
            <person name="Eveleigh R.J."/>
            <person name="Herman E.K."/>
            <person name="Klute M.J."/>
            <person name="Nakayama T."/>
            <person name="Obornik M."/>
            <person name="Reyes-Prieto A."/>
            <person name="Armbrust E.V."/>
            <person name="Aves S.J."/>
            <person name="Beiko R.G."/>
            <person name="Coutinho P."/>
            <person name="Dacks J.B."/>
            <person name="Durnford D.G."/>
            <person name="Fast N.M."/>
            <person name="Green B.R."/>
            <person name="Grisdale C.J."/>
            <person name="Hempel F."/>
            <person name="Henrissat B."/>
            <person name="Hoppner M.P."/>
            <person name="Ishida K."/>
            <person name="Kim E."/>
            <person name="Koreny L."/>
            <person name="Kroth P.G."/>
            <person name="Liu Y."/>
            <person name="Malik S.B."/>
            <person name="Maier U.G."/>
            <person name="McRose D."/>
            <person name="Mock T."/>
            <person name="Neilson J.A."/>
            <person name="Onodera N.T."/>
            <person name="Poole A.M."/>
            <person name="Pritham E.J."/>
            <person name="Richards T.A."/>
            <person name="Rocap G."/>
            <person name="Roy S.W."/>
            <person name="Sarai C."/>
            <person name="Schaack S."/>
            <person name="Shirato S."/>
            <person name="Slamovits C.H."/>
            <person name="Spencer D.F."/>
            <person name="Suzuki S."/>
            <person name="Worden A.Z."/>
            <person name="Zauner S."/>
            <person name="Barry K."/>
            <person name="Bell C."/>
            <person name="Bharti A.K."/>
            <person name="Crow J.A."/>
            <person name="Grimwood J."/>
            <person name="Kramer R."/>
            <person name="Lindquist E."/>
            <person name="Lucas S."/>
            <person name="Salamov A."/>
            <person name="McFadden G.I."/>
            <person name="Lane C.E."/>
            <person name="Keeling P.J."/>
            <person name="Gray M.W."/>
            <person name="Grigoriev I.V."/>
            <person name="Archibald J.M."/>
        </authorList>
    </citation>
    <scope>NUCLEOTIDE SEQUENCE</scope>
    <source>
        <strain evidence="9 11">CCMP2712</strain>
    </source>
</reference>